<dbReference type="AlphaFoldDB" id="A0A124E1V6"/>
<dbReference type="STRING" id="228230.RMCC_1826"/>
<dbReference type="RefSeq" id="WP_062656055.1">
    <property type="nucleotide sequence ID" value="NZ_BCSY01000035.1"/>
</dbReference>
<proteinExistence type="predicted"/>
<name>A0A124E1V6_MYCCR</name>
<keyword evidence="2" id="KW-1185">Reference proteome</keyword>
<reference evidence="2" key="2">
    <citation type="submission" date="2016-02" db="EMBL/GenBank/DDBJ databases">
        <title>Draft genome sequence of five rapidly growing Mycobacterium species.</title>
        <authorList>
            <person name="Katahira K."/>
            <person name="Gotou Y."/>
            <person name="Iida K."/>
            <person name="Ogura Y."/>
            <person name="Hayashi T."/>
        </authorList>
    </citation>
    <scope>NUCLEOTIDE SEQUENCE [LARGE SCALE GENOMIC DNA]</scope>
    <source>
        <strain evidence="2">JCM15298</strain>
    </source>
</reference>
<protein>
    <submittedName>
        <fullName evidence="1">Uncharacterized protein</fullName>
    </submittedName>
</protein>
<comment type="caution">
    <text evidence="1">The sequence shown here is derived from an EMBL/GenBank/DDBJ whole genome shotgun (WGS) entry which is preliminary data.</text>
</comment>
<sequence>MTADIANQLWPVYVPGKPIPELLKIATFRMGLRESGLLPPLGLDEAVAAFVDALNSEWFFEPDGTFNRARGAAALVEAWRVNPAPCAFMGARDWLSLFKLAQNEIHSAGFGYPQDAGPVEVFRGCRREHAVGLSWTSDFLTAVWFAMRQRSRGFIGEVYRAVVPADAVLADFRGNNGARQGIITDPEQELVIDPGKLGAVHRVVMRLDDKELLLRKWLTRARLIDAAARARGYTPMAPPSIAIEPEPEGGWAPYPQSVYPEQPGYRELPRTPSHIIWPRADEVEFFAEGGGVGMVGRVYHDTESVVPQ</sequence>
<accession>A0A124E1V6</accession>
<evidence type="ECO:0000313" key="1">
    <source>
        <dbReference type="EMBL" id="GAS94860.1"/>
    </source>
</evidence>
<reference evidence="2" key="1">
    <citation type="journal article" date="2016" name="Genome Announc.">
        <title>Draft Genome Sequences of Five Rapidly Growing Mycobacterium Species, M. thermoresistibile, M. fortuitum subsp. acetamidolyticum, M. canariasense, M. brisbanense, and M. novocastrense.</title>
        <authorList>
            <person name="Katahira K."/>
            <person name="Ogura Y."/>
            <person name="Gotoh Y."/>
            <person name="Hayashi T."/>
        </authorList>
    </citation>
    <scope>NUCLEOTIDE SEQUENCE [LARGE SCALE GENOMIC DNA]</scope>
    <source>
        <strain evidence="2">JCM15298</strain>
    </source>
</reference>
<evidence type="ECO:0000313" key="2">
    <source>
        <dbReference type="Proteomes" id="UP000069443"/>
    </source>
</evidence>
<organism evidence="1 2">
    <name type="scientific">Mycolicibacterium canariasense</name>
    <name type="common">Mycobacterium canariasense</name>
    <dbReference type="NCBI Taxonomy" id="228230"/>
    <lineage>
        <taxon>Bacteria</taxon>
        <taxon>Bacillati</taxon>
        <taxon>Actinomycetota</taxon>
        <taxon>Actinomycetes</taxon>
        <taxon>Mycobacteriales</taxon>
        <taxon>Mycobacteriaceae</taxon>
        <taxon>Mycolicibacterium</taxon>
    </lineage>
</organism>
<gene>
    <name evidence="1" type="ORF">RMCC_1826</name>
</gene>
<dbReference type="EMBL" id="BCSY01000035">
    <property type="protein sequence ID" value="GAS94860.1"/>
    <property type="molecule type" value="Genomic_DNA"/>
</dbReference>
<dbReference type="Proteomes" id="UP000069443">
    <property type="component" value="Unassembled WGS sequence"/>
</dbReference>